<dbReference type="PROSITE" id="PS50106">
    <property type="entry name" value="PDZ"/>
    <property type="match status" value="2"/>
</dbReference>
<evidence type="ECO:0000256" key="2">
    <source>
        <dbReference type="ARBA" id="ARBA00022676"/>
    </source>
</evidence>
<accession>A0A814NRW9</accession>
<gene>
    <name evidence="9" type="ORF">QVE165_LOCUS19976</name>
</gene>
<dbReference type="InterPro" id="IPR012317">
    <property type="entry name" value="Poly(ADP-ribose)pol_cat_dom"/>
</dbReference>
<dbReference type="GO" id="GO:0003714">
    <property type="term" value="F:transcription corepressor activity"/>
    <property type="evidence" value="ECO:0007669"/>
    <property type="project" value="TreeGrafter"/>
</dbReference>
<keyword evidence="4 6" id="KW-0520">NAD</keyword>
<evidence type="ECO:0000259" key="8">
    <source>
        <dbReference type="PROSITE" id="PS51059"/>
    </source>
</evidence>
<dbReference type="EMBL" id="CAJNOM010000124">
    <property type="protein sequence ID" value="CAF1095034.1"/>
    <property type="molecule type" value="Genomic_DNA"/>
</dbReference>
<dbReference type="GO" id="GO:0010629">
    <property type="term" value="P:negative regulation of gene expression"/>
    <property type="evidence" value="ECO:0007669"/>
    <property type="project" value="TreeGrafter"/>
</dbReference>
<dbReference type="Gene3D" id="3.90.228.10">
    <property type="match status" value="1"/>
</dbReference>
<evidence type="ECO:0000256" key="1">
    <source>
        <dbReference type="ARBA" id="ARBA00004123"/>
    </source>
</evidence>
<keyword evidence="5" id="KW-0539">Nucleus</keyword>
<dbReference type="GO" id="GO:0005634">
    <property type="term" value="C:nucleus"/>
    <property type="evidence" value="ECO:0007669"/>
    <property type="project" value="UniProtKB-SubCell"/>
</dbReference>
<dbReference type="PANTHER" id="PTHR14453">
    <property type="entry name" value="PARP/ZINC FINGER CCCH TYPE DOMAIN CONTAINING PROTEIN"/>
    <property type="match status" value="1"/>
</dbReference>
<dbReference type="EC" id="2.4.2.-" evidence="6"/>
<dbReference type="Gene3D" id="2.30.42.10">
    <property type="match status" value="2"/>
</dbReference>
<comment type="subcellular location">
    <subcellularLocation>
        <location evidence="1">Nucleus</location>
    </subcellularLocation>
</comment>
<dbReference type="AlphaFoldDB" id="A0A814NRW9"/>
<evidence type="ECO:0000256" key="4">
    <source>
        <dbReference type="ARBA" id="ARBA00023027"/>
    </source>
</evidence>
<evidence type="ECO:0000259" key="7">
    <source>
        <dbReference type="PROSITE" id="PS50106"/>
    </source>
</evidence>
<dbReference type="InterPro" id="IPR052056">
    <property type="entry name" value="Mono-ARTD/PARP"/>
</dbReference>
<dbReference type="InterPro" id="IPR043472">
    <property type="entry name" value="Macro_dom-like"/>
</dbReference>
<dbReference type="SUPFAM" id="SSF50156">
    <property type="entry name" value="PDZ domain-like"/>
    <property type="match status" value="2"/>
</dbReference>
<dbReference type="PANTHER" id="PTHR14453:SF67">
    <property type="entry name" value="POLY [ADP-RIBOSE] POLYMERASE"/>
    <property type="match status" value="1"/>
</dbReference>
<evidence type="ECO:0000256" key="5">
    <source>
        <dbReference type="ARBA" id="ARBA00023242"/>
    </source>
</evidence>
<name>A0A814NRW9_9BILA</name>
<dbReference type="InterPro" id="IPR036034">
    <property type="entry name" value="PDZ_sf"/>
</dbReference>
<organism evidence="9 10">
    <name type="scientific">Adineta steineri</name>
    <dbReference type="NCBI Taxonomy" id="433720"/>
    <lineage>
        <taxon>Eukaryota</taxon>
        <taxon>Metazoa</taxon>
        <taxon>Spiralia</taxon>
        <taxon>Gnathifera</taxon>
        <taxon>Rotifera</taxon>
        <taxon>Eurotatoria</taxon>
        <taxon>Bdelloidea</taxon>
        <taxon>Adinetida</taxon>
        <taxon>Adinetidae</taxon>
        <taxon>Adineta</taxon>
    </lineage>
</organism>
<dbReference type="Proteomes" id="UP000663832">
    <property type="component" value="Unassembled WGS sequence"/>
</dbReference>
<keyword evidence="2 6" id="KW-0328">Glycosyltransferase</keyword>
<protein>
    <recommendedName>
        <fullName evidence="6">Poly [ADP-ribose] polymerase</fullName>
        <shortName evidence="6">PARP</shortName>
        <ecNumber evidence="6">2.4.2.-</ecNumber>
    </recommendedName>
</protein>
<dbReference type="OrthoDB" id="6133115at2759"/>
<evidence type="ECO:0000256" key="3">
    <source>
        <dbReference type="ARBA" id="ARBA00022679"/>
    </source>
</evidence>
<feature type="domain" description="PDZ" evidence="7">
    <location>
        <begin position="31"/>
        <end position="103"/>
    </location>
</feature>
<dbReference type="SMART" id="SM00228">
    <property type="entry name" value="PDZ"/>
    <property type="match status" value="2"/>
</dbReference>
<dbReference type="Pfam" id="PF00595">
    <property type="entry name" value="PDZ"/>
    <property type="match status" value="2"/>
</dbReference>
<sequence>MTDDSIWDADLIRHADIRLCCLCIWHNYDGFGCQLKAAPDPPHFIYLVESNSPATAGGLKMHDVILAINDQDMTTADLHEVEAAIETSAKTKSSVNLLVVQYDVYNILKERNISIDSISATVIYTPVKMPTEFSNFPRYTPRLCKMRFRTDDTSLGFDIVNGENDIGAYIQVVLPNSLASDVGLRSSDRIIEINGDNVNEKSSEDIRNILDTATKNDIIENDDSLCRTLPQIECPNSTTMKSINNYNSMTLPKKLDSSSKQLDDIEIELDNENFVSNENNTGGYVKSDHTNTFSTRFDINESVDETKYKNFKNDYVRPKTSSTRTVVNIYNGSIQVLRGDLTRQMVDAIVVPSTSACLTAYVLREAGEYVQTAYEIEMQNNSMQSISVDCGGVLLCEKIYFIPCPDLLYNPDKWTFRNFISEAITMATNEKSGTIRSIAFPAIGCGKYNCNSDFVAKTLIMAAAYELERQPSEKLDVYFVIQQHQYDVFHAFENVLKFLDINGLSNMNDQFRTIETYLPSKSTTRHNNKNGFIIEKRLLDYSSNEYAMVVQSFCTTMTEGLCKEILRIELVWNNRWYKQYEIHRDEFNQRLKINTEQYLFHGCSQFAANNIIKECFNRSYAGQHGTKYGHGVYFSSQASYSHSYTEPNTRGERCMFLARVLVGNTIIGTKHTKICPRGFDTTTDGTHIYVIYHDAQAFGQYLITYK</sequence>
<comment type="caution">
    <text evidence="9">The sequence shown here is derived from an EMBL/GenBank/DDBJ whole genome shotgun (WGS) entry which is preliminary data.</text>
</comment>
<keyword evidence="3 6" id="KW-0808">Transferase</keyword>
<proteinExistence type="predicted"/>
<dbReference type="CDD" id="cd00136">
    <property type="entry name" value="PDZ_canonical"/>
    <property type="match status" value="1"/>
</dbReference>
<feature type="domain" description="PDZ" evidence="7">
    <location>
        <begin position="145"/>
        <end position="213"/>
    </location>
</feature>
<reference evidence="9" key="1">
    <citation type="submission" date="2021-02" db="EMBL/GenBank/DDBJ databases">
        <authorList>
            <person name="Nowell W R."/>
        </authorList>
    </citation>
    <scope>NUCLEOTIDE SEQUENCE</scope>
</reference>
<evidence type="ECO:0000313" key="10">
    <source>
        <dbReference type="Proteomes" id="UP000663832"/>
    </source>
</evidence>
<dbReference type="Pfam" id="PF00644">
    <property type="entry name" value="PARP"/>
    <property type="match status" value="1"/>
</dbReference>
<dbReference type="GO" id="GO:0003950">
    <property type="term" value="F:NAD+ poly-ADP-ribosyltransferase activity"/>
    <property type="evidence" value="ECO:0007669"/>
    <property type="project" value="UniProtKB-UniRule"/>
</dbReference>
<evidence type="ECO:0000313" key="9">
    <source>
        <dbReference type="EMBL" id="CAF1095034.1"/>
    </source>
</evidence>
<dbReference type="InterPro" id="IPR001478">
    <property type="entry name" value="PDZ"/>
</dbReference>
<evidence type="ECO:0000256" key="6">
    <source>
        <dbReference type="RuleBase" id="RU362114"/>
    </source>
</evidence>
<keyword evidence="10" id="KW-1185">Reference proteome</keyword>
<dbReference type="SUPFAM" id="SSF52949">
    <property type="entry name" value="Macro domain-like"/>
    <property type="match status" value="1"/>
</dbReference>
<dbReference type="PROSITE" id="PS51059">
    <property type="entry name" value="PARP_CATALYTIC"/>
    <property type="match status" value="1"/>
</dbReference>
<dbReference type="Gene3D" id="3.40.220.10">
    <property type="entry name" value="Leucine Aminopeptidase, subunit E, domain 1"/>
    <property type="match status" value="1"/>
</dbReference>
<dbReference type="SUPFAM" id="SSF56399">
    <property type="entry name" value="ADP-ribosylation"/>
    <property type="match status" value="1"/>
</dbReference>
<dbReference type="GO" id="GO:0005737">
    <property type="term" value="C:cytoplasm"/>
    <property type="evidence" value="ECO:0007669"/>
    <property type="project" value="TreeGrafter"/>
</dbReference>
<feature type="domain" description="PARP catalytic" evidence="8">
    <location>
        <begin position="518"/>
        <end position="706"/>
    </location>
</feature>